<reference evidence="3 4" key="1">
    <citation type="submission" date="2018-08" db="EMBL/GenBank/DDBJ databases">
        <title>A genome reference for cultivated species of the human gut microbiota.</title>
        <authorList>
            <person name="Zou Y."/>
            <person name="Xue W."/>
            <person name="Luo G."/>
        </authorList>
    </citation>
    <scope>NUCLEOTIDE SEQUENCE [LARGE SCALE GENOMIC DNA]</scope>
    <source>
        <strain evidence="3 4">AM25-1LB</strain>
    </source>
</reference>
<feature type="region of interest" description="Disordered" evidence="1">
    <location>
        <begin position="61"/>
        <end position="81"/>
    </location>
</feature>
<evidence type="ECO:0000313" key="3">
    <source>
        <dbReference type="EMBL" id="RHF55709.1"/>
    </source>
</evidence>
<feature type="transmembrane region" description="Helical" evidence="2">
    <location>
        <begin position="12"/>
        <end position="31"/>
    </location>
</feature>
<sequence length="172" mass="19217">MTYDGYRLVFQIAGVVAIVMLIVSIILFIILKIPGVIGDLSGRTARKGIEDIRMQNMRSGDKRYKTSPVNHERGKLTDKITPSGNLIPGNKTVNTGIMTEKIDVSQNINITDRLDNIEQDTMVLSQEFSGETVPLLNVENMNSQKSQNIGGMEERVVIESEIRFVHTNEIIL</sequence>
<name>A0A414P0P5_9FIRM</name>
<gene>
    <name evidence="3" type="ORF">DW672_13425</name>
</gene>
<keyword evidence="2" id="KW-0472">Membrane</keyword>
<evidence type="ECO:0000256" key="1">
    <source>
        <dbReference type="SAM" id="MobiDB-lite"/>
    </source>
</evidence>
<dbReference type="Proteomes" id="UP000284902">
    <property type="component" value="Unassembled WGS sequence"/>
</dbReference>
<keyword evidence="2" id="KW-0812">Transmembrane</keyword>
<keyword evidence="2" id="KW-1133">Transmembrane helix</keyword>
<dbReference type="RefSeq" id="WP_118213314.1">
    <property type="nucleotide sequence ID" value="NZ_CAJMJQ010000034.1"/>
</dbReference>
<dbReference type="EMBL" id="QRHG01000060">
    <property type="protein sequence ID" value="RHF55709.1"/>
    <property type="molecule type" value="Genomic_DNA"/>
</dbReference>
<comment type="caution">
    <text evidence="3">The sequence shown here is derived from an EMBL/GenBank/DDBJ whole genome shotgun (WGS) entry which is preliminary data.</text>
</comment>
<evidence type="ECO:0000313" key="4">
    <source>
        <dbReference type="Proteomes" id="UP000284902"/>
    </source>
</evidence>
<evidence type="ECO:0000256" key="2">
    <source>
        <dbReference type="SAM" id="Phobius"/>
    </source>
</evidence>
<feature type="compositionally biased region" description="Basic and acidic residues" evidence="1">
    <location>
        <begin position="61"/>
        <end position="78"/>
    </location>
</feature>
<organism evidence="3 4">
    <name type="scientific">[Ruminococcus] lactaris</name>
    <dbReference type="NCBI Taxonomy" id="46228"/>
    <lineage>
        <taxon>Bacteria</taxon>
        <taxon>Bacillati</taxon>
        <taxon>Bacillota</taxon>
        <taxon>Clostridia</taxon>
        <taxon>Lachnospirales</taxon>
        <taxon>Lachnospiraceae</taxon>
        <taxon>Mediterraneibacter</taxon>
    </lineage>
</organism>
<accession>A0A414P0P5</accession>
<proteinExistence type="predicted"/>
<protein>
    <submittedName>
        <fullName evidence="3">Uncharacterized protein</fullName>
    </submittedName>
</protein>
<dbReference type="AlphaFoldDB" id="A0A414P0P5"/>